<dbReference type="EMBL" id="GBRH01164768">
    <property type="protein sequence ID" value="JAE33128.1"/>
    <property type="molecule type" value="Transcribed_RNA"/>
</dbReference>
<evidence type="ECO:0000313" key="1">
    <source>
        <dbReference type="EMBL" id="JAE33128.1"/>
    </source>
</evidence>
<sequence>MASDEVPVWRGYGACWRGAFFVQGHGGSTVIRISLSNDNYRVIKVPTDIGLTECGKVYLGRSGEGVCCASFLDWFKFQVWKHQIDFKHTVSRVLNYCQRIEGPWILQDANNGVDYGQQILQDVNHDEDDNNSALMNQKFEWDSDNDNVLDDEYEVEQTGYVTCLGFHPYKAVVFLNVSLSKAVAYHLNTSMVQVLGNVCPEYYEDFAGLGAHILSSFPYTPCSMAEFPENKFEEAHDED</sequence>
<reference evidence="1" key="1">
    <citation type="submission" date="2014-09" db="EMBL/GenBank/DDBJ databases">
        <authorList>
            <person name="Magalhaes I.L.F."/>
            <person name="Oliveira U."/>
            <person name="Santos F.R."/>
            <person name="Vidigal T.H.D.A."/>
            <person name="Brescovit A.D."/>
            <person name="Santos A.J."/>
        </authorList>
    </citation>
    <scope>NUCLEOTIDE SEQUENCE</scope>
    <source>
        <tissue evidence="1">Shoot tissue taken approximately 20 cm above the soil surface</tissue>
    </source>
</reference>
<dbReference type="PANTHER" id="PTHR34591">
    <property type="entry name" value="OS03G0653100 PROTEIN-RELATED"/>
    <property type="match status" value="1"/>
</dbReference>
<organism evidence="1">
    <name type="scientific">Arundo donax</name>
    <name type="common">Giant reed</name>
    <name type="synonym">Donax arundinaceus</name>
    <dbReference type="NCBI Taxonomy" id="35708"/>
    <lineage>
        <taxon>Eukaryota</taxon>
        <taxon>Viridiplantae</taxon>
        <taxon>Streptophyta</taxon>
        <taxon>Embryophyta</taxon>
        <taxon>Tracheophyta</taxon>
        <taxon>Spermatophyta</taxon>
        <taxon>Magnoliopsida</taxon>
        <taxon>Liliopsida</taxon>
        <taxon>Poales</taxon>
        <taxon>Poaceae</taxon>
        <taxon>PACMAD clade</taxon>
        <taxon>Arundinoideae</taxon>
        <taxon>Arundineae</taxon>
        <taxon>Arundo</taxon>
    </lineage>
</organism>
<proteinExistence type="predicted"/>
<protein>
    <submittedName>
        <fullName evidence="1">Uncharacterized protein</fullName>
    </submittedName>
</protein>
<dbReference type="AlphaFoldDB" id="A0A0A9HJT5"/>
<reference evidence="1" key="2">
    <citation type="journal article" date="2015" name="Data Brief">
        <title>Shoot transcriptome of the giant reed, Arundo donax.</title>
        <authorList>
            <person name="Barrero R.A."/>
            <person name="Guerrero F.D."/>
            <person name="Moolhuijzen P."/>
            <person name="Goolsby J.A."/>
            <person name="Tidwell J."/>
            <person name="Bellgard S.E."/>
            <person name="Bellgard M.I."/>
        </authorList>
    </citation>
    <scope>NUCLEOTIDE SEQUENCE</scope>
    <source>
        <tissue evidence="1">Shoot tissue taken approximately 20 cm above the soil surface</tissue>
    </source>
</reference>
<name>A0A0A9HJT5_ARUDO</name>
<accession>A0A0A9HJT5</accession>
<dbReference type="PANTHER" id="PTHR34591:SF10">
    <property type="entry name" value="F-BOX DOMAIN-CONTAINING PROTEIN"/>
    <property type="match status" value="1"/>
</dbReference>